<keyword evidence="2" id="KW-1185">Reference proteome</keyword>
<organism evidence="1 2">
    <name type="scientific">Mesonia algae</name>
    <dbReference type="NCBI Taxonomy" id="213248"/>
    <lineage>
        <taxon>Bacteria</taxon>
        <taxon>Pseudomonadati</taxon>
        <taxon>Bacteroidota</taxon>
        <taxon>Flavobacteriia</taxon>
        <taxon>Flavobacteriales</taxon>
        <taxon>Flavobacteriaceae</taxon>
        <taxon>Mesonia</taxon>
    </lineage>
</organism>
<proteinExistence type="predicted"/>
<accession>A0A2W7I5P2</accession>
<dbReference type="RefSeq" id="WP_111540563.1">
    <property type="nucleotide sequence ID" value="NZ_QKYV01000003.1"/>
</dbReference>
<reference evidence="1 2" key="1">
    <citation type="submission" date="2018-06" db="EMBL/GenBank/DDBJ databases">
        <title>Genomic Encyclopedia of Archaeal and Bacterial Type Strains, Phase II (KMG-II): from individual species to whole genera.</title>
        <authorList>
            <person name="Goeker M."/>
        </authorList>
    </citation>
    <scope>NUCLEOTIDE SEQUENCE [LARGE SCALE GENOMIC DNA]</scope>
    <source>
        <strain evidence="1 2">DSM 15361</strain>
    </source>
</reference>
<evidence type="ECO:0000313" key="1">
    <source>
        <dbReference type="EMBL" id="PZW41558.1"/>
    </source>
</evidence>
<evidence type="ECO:0008006" key="3">
    <source>
        <dbReference type="Google" id="ProtNLM"/>
    </source>
</evidence>
<dbReference type="AlphaFoldDB" id="A0A2W7I5P2"/>
<protein>
    <recommendedName>
        <fullName evidence="3">Type VI secretion system (T6SS) EvfL/ImpJ/VasE family protein</fullName>
    </recommendedName>
</protein>
<evidence type="ECO:0000313" key="2">
    <source>
        <dbReference type="Proteomes" id="UP000249542"/>
    </source>
</evidence>
<dbReference type="EMBL" id="QKYV01000003">
    <property type="protein sequence ID" value="PZW41558.1"/>
    <property type="molecule type" value="Genomic_DNA"/>
</dbReference>
<sequence>MNKERTAYNRINWIDGMKINKSHFIGQDNATVKMIHEALQNNISSVNFGLLPDASTEDAVDMKLSMDGQNTVHVKLFKCRALTQGGYFINITKAESAQLEKANKVITAKHTFEEDQAVCYVVLTIHPYNRIPIGEADENEEPPRHPNVIPEYTLDFIPEEDINQSEFGMNHITIGKVSYEGGKVSLEENFIPPCTSIQSHEDLKYTYIEIDAFLNAMERYSLQIIQKIHQKKQTNDLAVMVKHISENVLQHLGGELPEFRQQDRFNPPIAMITKLMALSRVIKNSIDVYVGTGKEELLNYLSDWCDVNQGAFENVLVEMIELEYQHTDINKALSKVSAFTKLILSLFKKLNELDYIGKKSDSKIFVKEEIIAKNEVKNRRSFLLD</sequence>
<name>A0A2W7I5P2_9FLAO</name>
<comment type="caution">
    <text evidence="1">The sequence shown here is derived from an EMBL/GenBank/DDBJ whole genome shotgun (WGS) entry which is preliminary data.</text>
</comment>
<gene>
    <name evidence="1" type="ORF">LX95_01239</name>
</gene>
<dbReference type="Proteomes" id="UP000249542">
    <property type="component" value="Unassembled WGS sequence"/>
</dbReference>